<gene>
    <name evidence="1" type="ORF">PIB30_035798</name>
</gene>
<comment type="caution">
    <text evidence="1">The sequence shown here is derived from an EMBL/GenBank/DDBJ whole genome shotgun (WGS) entry which is preliminary data.</text>
</comment>
<protein>
    <submittedName>
        <fullName evidence="1">Uncharacterized protein</fullName>
    </submittedName>
</protein>
<evidence type="ECO:0000313" key="2">
    <source>
        <dbReference type="Proteomes" id="UP001341840"/>
    </source>
</evidence>
<accession>A0ABU6WBA0</accession>
<dbReference type="EMBL" id="JASCZI010181415">
    <property type="protein sequence ID" value="MED6183196.1"/>
    <property type="molecule type" value="Genomic_DNA"/>
</dbReference>
<keyword evidence="2" id="KW-1185">Reference proteome</keyword>
<proteinExistence type="predicted"/>
<dbReference type="Proteomes" id="UP001341840">
    <property type="component" value="Unassembled WGS sequence"/>
</dbReference>
<organism evidence="1 2">
    <name type="scientific">Stylosanthes scabra</name>
    <dbReference type="NCBI Taxonomy" id="79078"/>
    <lineage>
        <taxon>Eukaryota</taxon>
        <taxon>Viridiplantae</taxon>
        <taxon>Streptophyta</taxon>
        <taxon>Embryophyta</taxon>
        <taxon>Tracheophyta</taxon>
        <taxon>Spermatophyta</taxon>
        <taxon>Magnoliopsida</taxon>
        <taxon>eudicotyledons</taxon>
        <taxon>Gunneridae</taxon>
        <taxon>Pentapetalae</taxon>
        <taxon>rosids</taxon>
        <taxon>fabids</taxon>
        <taxon>Fabales</taxon>
        <taxon>Fabaceae</taxon>
        <taxon>Papilionoideae</taxon>
        <taxon>50 kb inversion clade</taxon>
        <taxon>dalbergioids sensu lato</taxon>
        <taxon>Dalbergieae</taxon>
        <taxon>Pterocarpus clade</taxon>
        <taxon>Stylosanthes</taxon>
    </lineage>
</organism>
<name>A0ABU6WBA0_9FABA</name>
<evidence type="ECO:0000313" key="1">
    <source>
        <dbReference type="EMBL" id="MED6183196.1"/>
    </source>
</evidence>
<sequence length="65" mass="6969">MATGGDDGNRSITIPFLSDEKVERSFNNGDQVAKSADDLHSLHVGNTSFFKTCFHGINAISGNLI</sequence>
<reference evidence="1 2" key="1">
    <citation type="journal article" date="2023" name="Plants (Basel)">
        <title>Bridging the Gap: Combining Genomics and Transcriptomics Approaches to Understand Stylosanthes scabra, an Orphan Legume from the Brazilian Caatinga.</title>
        <authorList>
            <person name="Ferreira-Neto J.R.C."/>
            <person name="da Silva M.D."/>
            <person name="Binneck E."/>
            <person name="de Melo N.F."/>
            <person name="da Silva R.H."/>
            <person name="de Melo A.L.T.M."/>
            <person name="Pandolfi V."/>
            <person name="Bustamante F.O."/>
            <person name="Brasileiro-Vidal A.C."/>
            <person name="Benko-Iseppon A.M."/>
        </authorList>
    </citation>
    <scope>NUCLEOTIDE SEQUENCE [LARGE SCALE GENOMIC DNA]</scope>
    <source>
        <tissue evidence="1">Leaves</tissue>
    </source>
</reference>